<name>A0A9Q0K008_9MAGN</name>
<accession>A0A9Q0K008</accession>
<keyword evidence="3" id="KW-1185">Reference proteome</keyword>
<feature type="compositionally biased region" description="Acidic residues" evidence="1">
    <location>
        <begin position="27"/>
        <end position="54"/>
    </location>
</feature>
<reference evidence="2" key="1">
    <citation type="journal article" date="2023" name="Plant J.">
        <title>The genome of the king protea, Protea cynaroides.</title>
        <authorList>
            <person name="Chang J."/>
            <person name="Duong T.A."/>
            <person name="Schoeman C."/>
            <person name="Ma X."/>
            <person name="Roodt D."/>
            <person name="Barker N."/>
            <person name="Li Z."/>
            <person name="Van de Peer Y."/>
            <person name="Mizrachi E."/>
        </authorList>
    </citation>
    <scope>NUCLEOTIDE SEQUENCE</scope>
    <source>
        <tissue evidence="2">Young leaves</tissue>
    </source>
</reference>
<comment type="caution">
    <text evidence="2">The sequence shown here is derived from an EMBL/GenBank/DDBJ whole genome shotgun (WGS) entry which is preliminary data.</text>
</comment>
<gene>
    <name evidence="2" type="ORF">NE237_025930</name>
</gene>
<dbReference type="AlphaFoldDB" id="A0A9Q0K008"/>
<feature type="region of interest" description="Disordered" evidence="1">
    <location>
        <begin position="110"/>
        <end position="129"/>
    </location>
</feature>
<sequence length="236" mass="24835">MRRPTGDGNGTDLGAVSGTPLDRWADAAEDEGSENEGDDVAYDDEDVEGVEEAEIQSPKEGVMSDVVQPDAVASGFSKEGVSSAGAIDKSAQQRLPLVQAGVDVMNQGAESSGRNFTSSPRESPTNIHCRPWRSSPSLEIPTCGSISISPIELTMSVTLLIASATCTAFHRTSFSSTCYNSRFLVCKNSFAKPQGTRPPPSNNIFSAIDKQSTCCLKPLAEKTIVAVCLQGSILGG</sequence>
<feature type="compositionally biased region" description="Polar residues" evidence="1">
    <location>
        <begin position="110"/>
        <end position="126"/>
    </location>
</feature>
<organism evidence="2 3">
    <name type="scientific">Protea cynaroides</name>
    <dbReference type="NCBI Taxonomy" id="273540"/>
    <lineage>
        <taxon>Eukaryota</taxon>
        <taxon>Viridiplantae</taxon>
        <taxon>Streptophyta</taxon>
        <taxon>Embryophyta</taxon>
        <taxon>Tracheophyta</taxon>
        <taxon>Spermatophyta</taxon>
        <taxon>Magnoliopsida</taxon>
        <taxon>Proteales</taxon>
        <taxon>Proteaceae</taxon>
        <taxon>Protea</taxon>
    </lineage>
</organism>
<evidence type="ECO:0000256" key="1">
    <source>
        <dbReference type="SAM" id="MobiDB-lite"/>
    </source>
</evidence>
<dbReference type="Proteomes" id="UP001141806">
    <property type="component" value="Unassembled WGS sequence"/>
</dbReference>
<evidence type="ECO:0000313" key="2">
    <source>
        <dbReference type="EMBL" id="KAJ4958819.1"/>
    </source>
</evidence>
<feature type="region of interest" description="Disordered" evidence="1">
    <location>
        <begin position="1"/>
        <end position="62"/>
    </location>
</feature>
<protein>
    <submittedName>
        <fullName evidence="2">Uncharacterized protein</fullName>
    </submittedName>
</protein>
<evidence type="ECO:0000313" key="3">
    <source>
        <dbReference type="Proteomes" id="UP001141806"/>
    </source>
</evidence>
<dbReference type="EMBL" id="JAMYWD010000010">
    <property type="protein sequence ID" value="KAJ4958819.1"/>
    <property type="molecule type" value="Genomic_DNA"/>
</dbReference>
<proteinExistence type="predicted"/>